<organism evidence="1">
    <name type="scientific">Oryza barthii</name>
    <dbReference type="NCBI Taxonomy" id="65489"/>
    <lineage>
        <taxon>Eukaryota</taxon>
        <taxon>Viridiplantae</taxon>
        <taxon>Streptophyta</taxon>
        <taxon>Embryophyta</taxon>
        <taxon>Tracheophyta</taxon>
        <taxon>Spermatophyta</taxon>
        <taxon>Magnoliopsida</taxon>
        <taxon>Liliopsida</taxon>
        <taxon>Poales</taxon>
        <taxon>Poaceae</taxon>
        <taxon>BOP clade</taxon>
        <taxon>Oryzoideae</taxon>
        <taxon>Oryzeae</taxon>
        <taxon>Oryzinae</taxon>
        <taxon>Oryza</taxon>
    </lineage>
</organism>
<protein>
    <submittedName>
        <fullName evidence="1">Uncharacterized protein</fullName>
    </submittedName>
</protein>
<accession>A0A0D3FAP8</accession>
<name>A0A0D3FAP8_9ORYZ</name>
<evidence type="ECO:0000313" key="2">
    <source>
        <dbReference type="Proteomes" id="UP000026960"/>
    </source>
</evidence>
<dbReference type="Proteomes" id="UP000026960">
    <property type="component" value="Chromosome 2"/>
</dbReference>
<evidence type="ECO:0000313" key="1">
    <source>
        <dbReference type="EnsemblPlants" id="OBART02G33150.1"/>
    </source>
</evidence>
<reference evidence="1" key="2">
    <citation type="submission" date="2015-03" db="UniProtKB">
        <authorList>
            <consortium name="EnsemblPlants"/>
        </authorList>
    </citation>
    <scope>IDENTIFICATION</scope>
</reference>
<proteinExistence type="predicted"/>
<dbReference type="Gramene" id="OBART02G33150.1">
    <property type="protein sequence ID" value="OBART02G33150.1"/>
    <property type="gene ID" value="OBART02G33150"/>
</dbReference>
<keyword evidence="2" id="KW-1185">Reference proteome</keyword>
<reference evidence="1" key="1">
    <citation type="journal article" date="2009" name="Rice">
        <title>De Novo Next Generation Sequencing of Plant Genomes.</title>
        <authorList>
            <person name="Rounsley S."/>
            <person name="Marri P.R."/>
            <person name="Yu Y."/>
            <person name="He R."/>
            <person name="Sisneros N."/>
            <person name="Goicoechea J.L."/>
            <person name="Lee S.J."/>
            <person name="Angelova A."/>
            <person name="Kudrna D."/>
            <person name="Luo M."/>
            <person name="Affourtit J."/>
            <person name="Desany B."/>
            <person name="Knight J."/>
            <person name="Niazi F."/>
            <person name="Egholm M."/>
            <person name="Wing R.A."/>
        </authorList>
    </citation>
    <scope>NUCLEOTIDE SEQUENCE [LARGE SCALE GENOMIC DNA]</scope>
    <source>
        <strain evidence="1">cv. IRGC 105608</strain>
    </source>
</reference>
<dbReference type="EnsemblPlants" id="OBART02G33150.1">
    <property type="protein sequence ID" value="OBART02G33150.1"/>
    <property type="gene ID" value="OBART02G33150"/>
</dbReference>
<sequence>MDVWWLVPQHVLVGVAEVLAVIELEYWPASFTSSGSLCLMPHSSENKIKNGENGKNGKVAVVARFILAF</sequence>
<dbReference type="HOGENOM" id="CLU_2779843_0_0_1"/>
<dbReference type="PaxDb" id="65489-OBART02G33150.1"/>
<dbReference type="AlphaFoldDB" id="A0A0D3FAP8"/>